<evidence type="ECO:0000313" key="18">
    <source>
        <dbReference type="Ensembl" id="ENSEEEP00000029521.2"/>
    </source>
</evidence>
<feature type="region of interest" description="Disordered" evidence="17">
    <location>
        <begin position="421"/>
        <end position="448"/>
    </location>
</feature>
<keyword evidence="10 16" id="KW-0333">Golgi apparatus</keyword>
<sequence>VISEGTFALNVICGLFTFGISSLEMIKAKGSYKNVALASHREHPYWKHRLNINTFWNSMQYVMDRQHNSILRRRTRNLVTLHLLDDSISNSTQHQLGCQPNYAVMWSFLGFFNLTPEMQRFVLSMHCRDYPLLIEPPTVCANQSAMLLLAIKSQTKNFENRQAIRQTWGHSGLVQGRVGMGGLVQRVFLLAKSAVLEDSKEMMDLEKESKSYGDIIMWDFLDTFFNLTLKDILFWEWFSEHCQNARFVFKGDDDVFVRTPALLDYLQKEEEVHSAPNSLKKIKDFVVGDVIKRANPLRLKSSKYYIPESFYKGMYPAYAGGGGVIYSGALVLRLFQVSKRVHLFPIDDVYVGMCLQRLRIVPVDQSGFLTFDFSQEEAKNPCAYHTILLVHKRSPSEVLKLWSETLIPSAECSHTTLRSKALGKKRQKPEKMAKEKIELSELDQTSIS</sequence>
<keyword evidence="6" id="KW-0808">Transferase</keyword>
<name>A0A4W4FZL0_ELEEL</name>
<evidence type="ECO:0000256" key="10">
    <source>
        <dbReference type="ARBA" id="ARBA00023034"/>
    </source>
</evidence>
<reference evidence="19" key="1">
    <citation type="journal article" date="2014" name="Science">
        <title>Nonhuman genetics. Genomic basis for the convergent evolution of electric organs.</title>
        <authorList>
            <person name="Gallant J.R."/>
            <person name="Traeger L.L."/>
            <person name="Volkening J.D."/>
            <person name="Moffett H."/>
            <person name="Chen P.H."/>
            <person name="Novina C.D."/>
            <person name="Phillips G.N.Jr."/>
            <person name="Anand R."/>
            <person name="Wells G.B."/>
            <person name="Pinch M."/>
            <person name="Guth R."/>
            <person name="Unguez G.A."/>
            <person name="Albert J.S."/>
            <person name="Zakon H.H."/>
            <person name="Samanta M.P."/>
            <person name="Sussman M.R."/>
        </authorList>
    </citation>
    <scope>NUCLEOTIDE SEQUENCE [LARGE SCALE GENOMIC DNA]</scope>
</reference>
<evidence type="ECO:0000256" key="5">
    <source>
        <dbReference type="ARBA" id="ARBA00022676"/>
    </source>
</evidence>
<protein>
    <recommendedName>
        <fullName evidence="16">Hexosyltransferase</fullName>
        <ecNumber evidence="16">2.4.1.-</ecNumber>
    </recommendedName>
</protein>
<keyword evidence="5 16" id="KW-0328">Glycosyltransferase</keyword>
<evidence type="ECO:0000256" key="8">
    <source>
        <dbReference type="ARBA" id="ARBA00022968"/>
    </source>
</evidence>
<reference evidence="18" key="4">
    <citation type="submission" date="2025-08" db="UniProtKB">
        <authorList>
            <consortium name="Ensembl"/>
        </authorList>
    </citation>
    <scope>IDENTIFICATION</scope>
</reference>
<proteinExistence type="inferred from homology"/>
<reference evidence="18" key="5">
    <citation type="submission" date="2025-09" db="UniProtKB">
        <authorList>
            <consortium name="Ensembl"/>
        </authorList>
    </citation>
    <scope>IDENTIFICATION</scope>
</reference>
<dbReference type="PANTHER" id="PTHR11214:SF234">
    <property type="entry name" value="HEXOSYLTRANSFERASE"/>
    <property type="match status" value="1"/>
</dbReference>
<dbReference type="PANTHER" id="PTHR11214">
    <property type="entry name" value="BETA-1,3-N-ACETYLGLUCOSAMINYLTRANSFERASE"/>
    <property type="match status" value="1"/>
</dbReference>
<dbReference type="Pfam" id="PF01762">
    <property type="entry name" value="Galactosyl_T"/>
    <property type="match status" value="1"/>
</dbReference>
<comment type="pathway">
    <text evidence="3">Protein modification; protein glycosylation.</text>
</comment>
<dbReference type="GO" id="GO:0006493">
    <property type="term" value="P:protein O-linked glycosylation"/>
    <property type="evidence" value="ECO:0007669"/>
    <property type="project" value="TreeGrafter"/>
</dbReference>
<keyword evidence="8" id="KW-0735">Signal-anchor</keyword>
<dbReference type="GO" id="GO:0030311">
    <property type="term" value="P:poly-N-acetyllactosamine biosynthetic process"/>
    <property type="evidence" value="ECO:0007669"/>
    <property type="project" value="TreeGrafter"/>
</dbReference>
<dbReference type="GeneTree" id="ENSGT00940000164878"/>
<evidence type="ECO:0000256" key="13">
    <source>
        <dbReference type="ARBA" id="ARBA00023211"/>
    </source>
</evidence>
<comment type="similarity">
    <text evidence="4 16">Belongs to the glycosyltransferase 31 family.</text>
</comment>
<evidence type="ECO:0000256" key="17">
    <source>
        <dbReference type="SAM" id="MobiDB-lite"/>
    </source>
</evidence>
<evidence type="ECO:0000256" key="2">
    <source>
        <dbReference type="ARBA" id="ARBA00004323"/>
    </source>
</evidence>
<dbReference type="Ensembl" id="ENSEEET00000029861.2">
    <property type="protein sequence ID" value="ENSEEEP00000029521.2"/>
    <property type="gene ID" value="ENSEEEG00000014136.2"/>
</dbReference>
<evidence type="ECO:0000256" key="9">
    <source>
        <dbReference type="ARBA" id="ARBA00022989"/>
    </source>
</evidence>
<dbReference type="Proteomes" id="UP000314983">
    <property type="component" value="Chromosome 12"/>
</dbReference>
<comment type="cofactor">
    <cofactor evidence="1">
        <name>Mn(2+)</name>
        <dbReference type="ChEBI" id="CHEBI:29035"/>
    </cofactor>
</comment>
<comment type="subcellular location">
    <subcellularLocation>
        <location evidence="2 16">Golgi apparatus membrane</location>
        <topology evidence="2 16">Single-pass type II membrane protein</topology>
    </subcellularLocation>
</comment>
<comment type="subunit">
    <text evidence="15">Interacts with B3GNT8; this interaction greatly increases B3GNT2 catalytic activity, independently of B3GNT8 enzymatic activity.</text>
</comment>
<reference evidence="19" key="2">
    <citation type="journal article" date="2017" name="Sci. Adv.">
        <title>A tail of two voltages: Proteomic comparison of the three electric organs of the electric eel.</title>
        <authorList>
            <person name="Traeger L.L."/>
            <person name="Sabat G."/>
            <person name="Barrett-Wilt G.A."/>
            <person name="Wells G.B."/>
            <person name="Sussman M.R."/>
        </authorList>
    </citation>
    <scope>NUCLEOTIDE SEQUENCE [LARGE SCALE GENOMIC DNA]</scope>
</reference>
<evidence type="ECO:0000256" key="3">
    <source>
        <dbReference type="ARBA" id="ARBA00004922"/>
    </source>
</evidence>
<evidence type="ECO:0000256" key="14">
    <source>
        <dbReference type="ARBA" id="ARBA00050470"/>
    </source>
</evidence>
<evidence type="ECO:0000256" key="11">
    <source>
        <dbReference type="ARBA" id="ARBA00023136"/>
    </source>
</evidence>
<keyword evidence="9" id="KW-1133">Transmembrane helix</keyword>
<dbReference type="AlphaFoldDB" id="A0A4W4FZL0"/>
<dbReference type="OMA" id="MARYHCR"/>
<evidence type="ECO:0000256" key="12">
    <source>
        <dbReference type="ARBA" id="ARBA00023180"/>
    </source>
</evidence>
<evidence type="ECO:0000256" key="1">
    <source>
        <dbReference type="ARBA" id="ARBA00001936"/>
    </source>
</evidence>
<dbReference type="GO" id="GO:0000139">
    <property type="term" value="C:Golgi membrane"/>
    <property type="evidence" value="ECO:0007669"/>
    <property type="project" value="UniProtKB-SubCell"/>
</dbReference>
<keyword evidence="13" id="KW-0464">Manganese</keyword>
<evidence type="ECO:0000256" key="16">
    <source>
        <dbReference type="RuleBase" id="RU363063"/>
    </source>
</evidence>
<accession>A0A4W4FZL0</accession>
<dbReference type="FunFam" id="3.90.550.50:FF:000010">
    <property type="entry name" value="Hexosyltransferase"/>
    <property type="match status" value="1"/>
</dbReference>
<keyword evidence="7" id="KW-0812">Transmembrane</keyword>
<dbReference type="STRING" id="8005.ENSEEEP00000029521"/>
<keyword evidence="19" id="KW-1185">Reference proteome</keyword>
<evidence type="ECO:0000256" key="7">
    <source>
        <dbReference type="ARBA" id="ARBA00022692"/>
    </source>
</evidence>
<feature type="compositionally biased region" description="Basic and acidic residues" evidence="17">
    <location>
        <begin position="429"/>
        <end position="439"/>
    </location>
</feature>
<keyword evidence="12" id="KW-0325">Glycoprotein</keyword>
<dbReference type="GO" id="GO:0008532">
    <property type="term" value="F:N-acetyllactosaminide beta-1,3-N-acetylglucosaminyltransferase activity"/>
    <property type="evidence" value="ECO:0007669"/>
    <property type="project" value="UniProtKB-EC"/>
</dbReference>
<evidence type="ECO:0000256" key="4">
    <source>
        <dbReference type="ARBA" id="ARBA00008661"/>
    </source>
</evidence>
<dbReference type="Gene3D" id="3.90.550.50">
    <property type="match status" value="1"/>
</dbReference>
<gene>
    <name evidence="18" type="primary">LOC113573371</name>
</gene>
<evidence type="ECO:0000256" key="15">
    <source>
        <dbReference type="ARBA" id="ARBA00065824"/>
    </source>
</evidence>
<keyword evidence="11" id="KW-0472">Membrane</keyword>
<dbReference type="EC" id="2.4.1.-" evidence="16"/>
<evidence type="ECO:0000256" key="6">
    <source>
        <dbReference type="ARBA" id="ARBA00022679"/>
    </source>
</evidence>
<reference evidence="18" key="3">
    <citation type="submission" date="2020-05" db="EMBL/GenBank/DDBJ databases">
        <title>Electrophorus electricus (electric eel) genome, fEleEle1, primary haplotype.</title>
        <authorList>
            <person name="Myers G."/>
            <person name="Meyer A."/>
            <person name="Fedrigo O."/>
            <person name="Formenti G."/>
            <person name="Rhie A."/>
            <person name="Tracey A."/>
            <person name="Sims Y."/>
            <person name="Jarvis E.D."/>
        </authorList>
    </citation>
    <scope>NUCLEOTIDE SEQUENCE [LARGE SCALE GENOMIC DNA]</scope>
</reference>
<comment type="catalytic activity">
    <reaction evidence="14">
        <text>a beta-D-galactosyl-(1-&gt;4)-N-acetyl-beta-D-glucosaminyl derivative + UDP-N-acetyl-alpha-D-glucosamine = an N-acetyl-beta-D-glucosaminyl-(1-&gt;3)-beta-D-galactosyl-(1-&gt;4)-N-acetyl-beta-D-glucosaminyl derivative + UDP + H(+)</text>
        <dbReference type="Rhea" id="RHEA:14389"/>
        <dbReference type="ChEBI" id="CHEBI:15378"/>
        <dbReference type="ChEBI" id="CHEBI:57705"/>
        <dbReference type="ChEBI" id="CHEBI:58223"/>
        <dbReference type="ChEBI" id="CHEBI:133507"/>
        <dbReference type="ChEBI" id="CHEBI:134090"/>
        <dbReference type="EC" id="2.4.1.149"/>
    </reaction>
</comment>
<dbReference type="InterPro" id="IPR002659">
    <property type="entry name" value="Glyco_trans_31"/>
</dbReference>
<evidence type="ECO:0000313" key="19">
    <source>
        <dbReference type="Proteomes" id="UP000314983"/>
    </source>
</evidence>
<organism evidence="18 19">
    <name type="scientific">Electrophorus electricus</name>
    <name type="common">Electric eel</name>
    <name type="synonym">Gymnotus electricus</name>
    <dbReference type="NCBI Taxonomy" id="8005"/>
    <lineage>
        <taxon>Eukaryota</taxon>
        <taxon>Metazoa</taxon>
        <taxon>Chordata</taxon>
        <taxon>Craniata</taxon>
        <taxon>Vertebrata</taxon>
        <taxon>Euteleostomi</taxon>
        <taxon>Actinopterygii</taxon>
        <taxon>Neopterygii</taxon>
        <taxon>Teleostei</taxon>
        <taxon>Ostariophysi</taxon>
        <taxon>Gymnotiformes</taxon>
        <taxon>Gymnotoidei</taxon>
        <taxon>Gymnotidae</taxon>
        <taxon>Electrophorus</taxon>
    </lineage>
</organism>